<feature type="transmembrane region" description="Helical" evidence="6">
    <location>
        <begin position="54"/>
        <end position="77"/>
    </location>
</feature>
<dbReference type="Gene3D" id="1.10.1450.10">
    <property type="entry name" value="Tetraspanin"/>
    <property type="match status" value="1"/>
</dbReference>
<reference evidence="7 8" key="1">
    <citation type="journal article" date="2013" name="Nature">
        <title>Insights into bilaterian evolution from three spiralian genomes.</title>
        <authorList>
            <person name="Simakov O."/>
            <person name="Marletaz F."/>
            <person name="Cho S.J."/>
            <person name="Edsinger-Gonzales E."/>
            <person name="Havlak P."/>
            <person name="Hellsten U."/>
            <person name="Kuo D.H."/>
            <person name="Larsson T."/>
            <person name="Lv J."/>
            <person name="Arendt D."/>
            <person name="Savage R."/>
            <person name="Osoegawa K."/>
            <person name="de Jong P."/>
            <person name="Grimwood J."/>
            <person name="Chapman J.A."/>
            <person name="Shapiro H."/>
            <person name="Aerts A."/>
            <person name="Otillar R.P."/>
            <person name="Terry A.Y."/>
            <person name="Boore J.L."/>
            <person name="Grigoriev I.V."/>
            <person name="Lindberg D.R."/>
            <person name="Seaver E.C."/>
            <person name="Weisblat D.A."/>
            <person name="Putnam N.H."/>
            <person name="Rokhsar D.S."/>
        </authorList>
    </citation>
    <scope>NUCLEOTIDE SEQUENCE [LARGE SCALE GENOMIC DNA]</scope>
</reference>
<dbReference type="PRINTS" id="PR00259">
    <property type="entry name" value="TMFOUR"/>
</dbReference>
<dbReference type="InterPro" id="IPR018499">
    <property type="entry name" value="Tetraspanin/Peripherin"/>
</dbReference>
<protein>
    <submittedName>
        <fullName evidence="7">Uncharacterized protein</fullName>
    </submittedName>
</protein>
<feature type="coiled-coil region" evidence="5">
    <location>
        <begin position="8"/>
        <end position="35"/>
    </location>
</feature>
<keyword evidence="4 6" id="KW-0472">Membrane</keyword>
<dbReference type="PANTHER" id="PTHR19282">
    <property type="entry name" value="TETRASPANIN"/>
    <property type="match status" value="1"/>
</dbReference>
<dbReference type="HOGENOM" id="CLU_055524_4_0_1"/>
<dbReference type="GeneID" id="20251029"/>
<evidence type="ECO:0000256" key="3">
    <source>
        <dbReference type="ARBA" id="ARBA00022989"/>
    </source>
</evidence>
<dbReference type="Pfam" id="PF00335">
    <property type="entry name" value="Tetraspanin"/>
    <property type="match status" value="1"/>
</dbReference>
<organism evidence="7 8">
    <name type="scientific">Lottia gigantea</name>
    <name type="common">Giant owl limpet</name>
    <dbReference type="NCBI Taxonomy" id="225164"/>
    <lineage>
        <taxon>Eukaryota</taxon>
        <taxon>Metazoa</taxon>
        <taxon>Spiralia</taxon>
        <taxon>Lophotrochozoa</taxon>
        <taxon>Mollusca</taxon>
        <taxon>Gastropoda</taxon>
        <taxon>Patellogastropoda</taxon>
        <taxon>Lottioidea</taxon>
        <taxon>Lottiidae</taxon>
        <taxon>Lottia</taxon>
    </lineage>
</organism>
<keyword evidence="8" id="KW-1185">Reference proteome</keyword>
<evidence type="ECO:0000313" key="7">
    <source>
        <dbReference type="EMBL" id="ESO96337.1"/>
    </source>
</evidence>
<evidence type="ECO:0000256" key="6">
    <source>
        <dbReference type="SAM" id="Phobius"/>
    </source>
</evidence>
<comment type="subcellular location">
    <subcellularLocation>
        <location evidence="1">Membrane</location>
        <topology evidence="1">Multi-pass membrane protein</topology>
    </subcellularLocation>
</comment>
<dbReference type="OrthoDB" id="6279736at2759"/>
<evidence type="ECO:0000256" key="2">
    <source>
        <dbReference type="ARBA" id="ARBA00022692"/>
    </source>
</evidence>
<evidence type="ECO:0000256" key="5">
    <source>
        <dbReference type="SAM" id="Coils"/>
    </source>
</evidence>
<dbReference type="EMBL" id="KB201480">
    <property type="protein sequence ID" value="ESO96337.1"/>
    <property type="molecule type" value="Genomic_DNA"/>
</dbReference>
<dbReference type="InterPro" id="IPR008952">
    <property type="entry name" value="Tetraspanin_EC2_sf"/>
</dbReference>
<dbReference type="GO" id="GO:0005886">
    <property type="term" value="C:plasma membrane"/>
    <property type="evidence" value="ECO:0007669"/>
    <property type="project" value="TreeGrafter"/>
</dbReference>
<sequence>MARRGSRADDYNERRRDRRRQIQELQREEREDRKQNSSGCCSIMCECIATCGRLLITVFNLIFALIGIILLALGVIVKVNSPILDNLISAAQTQFQNAVSGAGFNLDMSQFDLYTLVGGMAIAFIALGCFFFVVGTLGVLGACCKVRILLIVYVIIVIVILLGQVALVIMVFAYRSVFDSTIKTGLQDVIKNEYTGINGTSAGTLGLNFLMSSQQCCGIDDYNDFSVDNAPNWQFRNYSGYTLETPMICCKNTTDVPDCARSPKATDSAHNNYNIGCYDKLWELIFTYRDISIGVACGICGIQVLLIIFGISILCQIDKDKVGAI</sequence>
<evidence type="ECO:0000313" key="8">
    <source>
        <dbReference type="Proteomes" id="UP000030746"/>
    </source>
</evidence>
<dbReference type="PANTHER" id="PTHR19282:SF544">
    <property type="entry name" value="TETRASPANIN"/>
    <property type="match status" value="1"/>
</dbReference>
<feature type="transmembrane region" description="Helical" evidence="6">
    <location>
        <begin position="291"/>
        <end position="315"/>
    </location>
</feature>
<feature type="transmembrane region" description="Helical" evidence="6">
    <location>
        <begin position="113"/>
        <end position="141"/>
    </location>
</feature>
<evidence type="ECO:0000256" key="1">
    <source>
        <dbReference type="ARBA" id="ARBA00004141"/>
    </source>
</evidence>
<accession>V4AHG4</accession>
<dbReference type="CTD" id="20251029"/>
<gene>
    <name evidence="7" type="ORF">LOTGIDRAFT_239323</name>
</gene>
<keyword evidence="5" id="KW-0175">Coiled coil</keyword>
<name>V4AHG4_LOTGI</name>
<dbReference type="Proteomes" id="UP000030746">
    <property type="component" value="Unassembled WGS sequence"/>
</dbReference>
<keyword evidence="3 6" id="KW-1133">Transmembrane helix</keyword>
<keyword evidence="2 6" id="KW-0812">Transmembrane</keyword>
<evidence type="ECO:0000256" key="4">
    <source>
        <dbReference type="ARBA" id="ARBA00023136"/>
    </source>
</evidence>
<dbReference type="AlphaFoldDB" id="V4AHG4"/>
<dbReference type="SUPFAM" id="SSF48652">
    <property type="entry name" value="Tetraspanin"/>
    <property type="match status" value="1"/>
</dbReference>
<dbReference type="OMA" id="FIHYYGS"/>
<proteinExistence type="predicted"/>
<dbReference type="RefSeq" id="XP_009052967.1">
    <property type="nucleotide sequence ID" value="XM_009054719.1"/>
</dbReference>
<feature type="transmembrane region" description="Helical" evidence="6">
    <location>
        <begin position="148"/>
        <end position="174"/>
    </location>
</feature>
<dbReference type="KEGG" id="lgi:LOTGIDRAFT_239323"/>